<feature type="region of interest" description="Disordered" evidence="1">
    <location>
        <begin position="1"/>
        <end position="23"/>
    </location>
</feature>
<dbReference type="EMBL" id="CP016793">
    <property type="protein sequence ID" value="ANZ39406.1"/>
    <property type="molecule type" value="Genomic_DNA"/>
</dbReference>
<evidence type="ECO:0000313" key="3">
    <source>
        <dbReference type="Proteomes" id="UP000093053"/>
    </source>
</evidence>
<name>A0A1B2HNX5_9PSEU</name>
<dbReference type="RefSeq" id="WP_065917747.1">
    <property type="nucleotide sequence ID" value="NZ_CP016793.1"/>
</dbReference>
<keyword evidence="3" id="KW-1185">Reference proteome</keyword>
<proteinExistence type="predicted"/>
<dbReference type="STRING" id="1586287.BBK82_28525"/>
<evidence type="ECO:0000313" key="2">
    <source>
        <dbReference type="EMBL" id="ANZ39406.1"/>
    </source>
</evidence>
<sequence length="75" mass="8369">MRARAGQQRHQWADAAGLQRQPDVQQRLPAGQPVLAAARARVQLDLLGTHLEPHLWCGGGREREDTAHVLTRESE</sequence>
<dbReference type="Proteomes" id="UP000093053">
    <property type="component" value="Chromosome"/>
</dbReference>
<accession>A0A1B2HNX5</accession>
<protein>
    <submittedName>
        <fullName evidence="2">Uncharacterized protein</fullName>
    </submittedName>
</protein>
<dbReference type="AlphaFoldDB" id="A0A1B2HNX5"/>
<dbReference type="KEGG" id="led:BBK82_28525"/>
<organism evidence="2 3">
    <name type="scientific">Lentzea guizhouensis</name>
    <dbReference type="NCBI Taxonomy" id="1586287"/>
    <lineage>
        <taxon>Bacteria</taxon>
        <taxon>Bacillati</taxon>
        <taxon>Actinomycetota</taxon>
        <taxon>Actinomycetes</taxon>
        <taxon>Pseudonocardiales</taxon>
        <taxon>Pseudonocardiaceae</taxon>
        <taxon>Lentzea</taxon>
    </lineage>
</organism>
<gene>
    <name evidence="2" type="ORF">BBK82_28525</name>
</gene>
<reference evidence="2 3" key="1">
    <citation type="submission" date="2016-07" db="EMBL/GenBank/DDBJ databases">
        <title>Complete genome sequence of the Lentzea guizhouensis DHS C013.</title>
        <authorList>
            <person name="Cao C."/>
        </authorList>
    </citation>
    <scope>NUCLEOTIDE SEQUENCE [LARGE SCALE GENOMIC DNA]</scope>
    <source>
        <strain evidence="2 3">DHS C013</strain>
    </source>
</reference>
<evidence type="ECO:0000256" key="1">
    <source>
        <dbReference type="SAM" id="MobiDB-lite"/>
    </source>
</evidence>